<comment type="caution">
    <text evidence="2">The sequence shown here is derived from an EMBL/GenBank/DDBJ whole genome shotgun (WGS) entry which is preliminary data.</text>
</comment>
<feature type="compositionally biased region" description="Basic and acidic residues" evidence="1">
    <location>
        <begin position="187"/>
        <end position="197"/>
    </location>
</feature>
<name>A0AAV5MT34_9ROSI</name>
<protein>
    <submittedName>
        <fullName evidence="2">Uncharacterized protein</fullName>
    </submittedName>
</protein>
<evidence type="ECO:0000256" key="1">
    <source>
        <dbReference type="SAM" id="MobiDB-lite"/>
    </source>
</evidence>
<accession>A0AAV5MT34</accession>
<sequence length="204" mass="22633">AGAIRKDPGRVPSSYVPDIEDAQNPVHEIKRKGEDKEKIDRRSAEEKIGGRSADEEIGGRSTDEEIGGDRQKRRSADDRRREDDENSTRPVVAGRTSSAGVTGRSRHRSQGGFDEPSKAGFQPNPAAGFVETQQLGFICWVPMNPAFHRPRVGKKERERKKGRRGIGRVRKAGFRLLGSSLHRPRVGKKEIERKKEGEEEGSGG</sequence>
<dbReference type="AlphaFoldDB" id="A0AAV5MT34"/>
<evidence type="ECO:0000313" key="3">
    <source>
        <dbReference type="Proteomes" id="UP001054252"/>
    </source>
</evidence>
<dbReference type="EMBL" id="BPVZ01001118">
    <property type="protein sequence ID" value="GKV53156.1"/>
    <property type="molecule type" value="Genomic_DNA"/>
</dbReference>
<organism evidence="2 3">
    <name type="scientific">Rubroshorea leprosula</name>
    <dbReference type="NCBI Taxonomy" id="152421"/>
    <lineage>
        <taxon>Eukaryota</taxon>
        <taxon>Viridiplantae</taxon>
        <taxon>Streptophyta</taxon>
        <taxon>Embryophyta</taxon>
        <taxon>Tracheophyta</taxon>
        <taxon>Spermatophyta</taxon>
        <taxon>Magnoliopsida</taxon>
        <taxon>eudicotyledons</taxon>
        <taxon>Gunneridae</taxon>
        <taxon>Pentapetalae</taxon>
        <taxon>rosids</taxon>
        <taxon>malvids</taxon>
        <taxon>Malvales</taxon>
        <taxon>Dipterocarpaceae</taxon>
        <taxon>Rubroshorea</taxon>
    </lineage>
</organism>
<dbReference type="Proteomes" id="UP001054252">
    <property type="component" value="Unassembled WGS sequence"/>
</dbReference>
<feature type="region of interest" description="Disordered" evidence="1">
    <location>
        <begin position="150"/>
        <end position="204"/>
    </location>
</feature>
<feature type="non-terminal residue" evidence="2">
    <location>
        <position position="1"/>
    </location>
</feature>
<gene>
    <name evidence="2" type="ORF">SLEP1_g59695</name>
</gene>
<feature type="compositionally biased region" description="Basic and acidic residues" evidence="1">
    <location>
        <begin position="27"/>
        <end position="87"/>
    </location>
</feature>
<keyword evidence="3" id="KW-1185">Reference proteome</keyword>
<reference evidence="2 3" key="1">
    <citation type="journal article" date="2021" name="Commun. Biol.">
        <title>The genome of Shorea leprosula (Dipterocarpaceae) highlights the ecological relevance of drought in aseasonal tropical rainforests.</title>
        <authorList>
            <person name="Ng K.K.S."/>
            <person name="Kobayashi M.J."/>
            <person name="Fawcett J.A."/>
            <person name="Hatakeyama M."/>
            <person name="Paape T."/>
            <person name="Ng C.H."/>
            <person name="Ang C.C."/>
            <person name="Tnah L.H."/>
            <person name="Lee C.T."/>
            <person name="Nishiyama T."/>
            <person name="Sese J."/>
            <person name="O'Brien M.J."/>
            <person name="Copetti D."/>
            <person name="Mohd Noor M.I."/>
            <person name="Ong R.C."/>
            <person name="Putra M."/>
            <person name="Sireger I.Z."/>
            <person name="Indrioko S."/>
            <person name="Kosugi Y."/>
            <person name="Izuno A."/>
            <person name="Isagi Y."/>
            <person name="Lee S.L."/>
            <person name="Shimizu K.K."/>
        </authorList>
    </citation>
    <scope>NUCLEOTIDE SEQUENCE [LARGE SCALE GENOMIC DNA]</scope>
    <source>
        <strain evidence="2">214</strain>
    </source>
</reference>
<feature type="region of interest" description="Disordered" evidence="1">
    <location>
        <begin position="1"/>
        <end position="127"/>
    </location>
</feature>
<proteinExistence type="predicted"/>
<feature type="compositionally biased region" description="Basic residues" evidence="1">
    <location>
        <begin position="150"/>
        <end position="173"/>
    </location>
</feature>
<evidence type="ECO:0000313" key="2">
    <source>
        <dbReference type="EMBL" id="GKV53156.1"/>
    </source>
</evidence>